<dbReference type="GO" id="GO:0007605">
    <property type="term" value="P:sensory perception of sound"/>
    <property type="evidence" value="ECO:0007669"/>
    <property type="project" value="UniProtKB-ARBA"/>
</dbReference>
<accession>A0A3Q3WZE2</accession>
<dbReference type="STRING" id="94237.ENSMMOP00000018072"/>
<keyword evidence="4 6" id="KW-1133">Transmembrane helix</keyword>
<dbReference type="PANTHER" id="PTHR31548:SF3">
    <property type="entry name" value="CLARIN-3"/>
    <property type="match status" value="1"/>
</dbReference>
<sequence length="224" mass="24730">MPSTRKTLHYISSALVTTISVGVLGYSMSAKWGKATMECANSLTSKGFAVFTLGLFNGTLNRNDCPSFVNMFPMLVEIGSTPLVLHALVVSLLVLCLVFSAANILISIYNSVSNPYETYMGPVGIYTCGSLSACLSVLVLIIFVLNVNFTNMAEETVKNFPTSSQVELLNKYSEMMVGYYLIILYAVLSLSTIALIYMYDHAAYTHRKEQQKPTEDVPKEIMMY</sequence>
<comment type="subcellular location">
    <subcellularLocation>
        <location evidence="1">Membrane</location>
        <topology evidence="1">Multi-pass membrane protein</topology>
    </subcellularLocation>
</comment>
<keyword evidence="5 6" id="KW-0472">Membrane</keyword>
<dbReference type="Ensembl" id="ENSMMOT00000018365.1">
    <property type="protein sequence ID" value="ENSMMOP00000018072.1"/>
    <property type="gene ID" value="ENSMMOG00000013701.1"/>
</dbReference>
<evidence type="ECO:0000256" key="3">
    <source>
        <dbReference type="ARBA" id="ARBA00022692"/>
    </source>
</evidence>
<evidence type="ECO:0000256" key="1">
    <source>
        <dbReference type="ARBA" id="ARBA00004141"/>
    </source>
</evidence>
<proteinExistence type="inferred from homology"/>
<evidence type="ECO:0000313" key="8">
    <source>
        <dbReference type="Proteomes" id="UP000261620"/>
    </source>
</evidence>
<feature type="transmembrane region" description="Helical" evidence="6">
    <location>
        <begin position="177"/>
        <end position="199"/>
    </location>
</feature>
<evidence type="ECO:0000256" key="4">
    <source>
        <dbReference type="ARBA" id="ARBA00022989"/>
    </source>
</evidence>
<feature type="transmembrane region" description="Helical" evidence="6">
    <location>
        <begin position="7"/>
        <end position="28"/>
    </location>
</feature>
<protein>
    <submittedName>
        <fullName evidence="7">Uncharacterized protein</fullName>
    </submittedName>
</protein>
<reference evidence="7" key="1">
    <citation type="submission" date="2025-08" db="UniProtKB">
        <authorList>
            <consortium name="Ensembl"/>
        </authorList>
    </citation>
    <scope>IDENTIFICATION</scope>
</reference>
<evidence type="ECO:0000256" key="6">
    <source>
        <dbReference type="SAM" id="Phobius"/>
    </source>
</evidence>
<dbReference type="PANTHER" id="PTHR31548">
    <property type="entry name" value="CLARIN"/>
    <property type="match status" value="1"/>
</dbReference>
<comment type="similarity">
    <text evidence="2">Belongs to the clarin family.</text>
</comment>
<evidence type="ECO:0000256" key="5">
    <source>
        <dbReference type="ARBA" id="ARBA00023136"/>
    </source>
</evidence>
<dbReference type="AlphaFoldDB" id="A0A3Q3WZE2"/>
<feature type="transmembrane region" description="Helical" evidence="6">
    <location>
        <begin position="123"/>
        <end position="145"/>
    </location>
</feature>
<keyword evidence="3 6" id="KW-0812">Transmembrane</keyword>
<dbReference type="InterPro" id="IPR026748">
    <property type="entry name" value="Clarin"/>
</dbReference>
<organism evidence="7 8">
    <name type="scientific">Mola mola</name>
    <name type="common">Ocean sunfish</name>
    <name type="synonym">Tetraodon mola</name>
    <dbReference type="NCBI Taxonomy" id="94237"/>
    <lineage>
        <taxon>Eukaryota</taxon>
        <taxon>Metazoa</taxon>
        <taxon>Chordata</taxon>
        <taxon>Craniata</taxon>
        <taxon>Vertebrata</taxon>
        <taxon>Euteleostomi</taxon>
        <taxon>Actinopterygii</taxon>
        <taxon>Neopterygii</taxon>
        <taxon>Teleostei</taxon>
        <taxon>Neoteleostei</taxon>
        <taxon>Acanthomorphata</taxon>
        <taxon>Eupercaria</taxon>
        <taxon>Tetraodontiformes</taxon>
        <taxon>Molidae</taxon>
        <taxon>Mola</taxon>
    </lineage>
</organism>
<feature type="transmembrane region" description="Helical" evidence="6">
    <location>
        <begin position="83"/>
        <end position="111"/>
    </location>
</feature>
<dbReference type="Proteomes" id="UP000261620">
    <property type="component" value="Unplaced"/>
</dbReference>
<name>A0A3Q3WZE2_MOLML</name>
<reference evidence="7" key="2">
    <citation type="submission" date="2025-09" db="UniProtKB">
        <authorList>
            <consortium name="Ensembl"/>
        </authorList>
    </citation>
    <scope>IDENTIFICATION</scope>
</reference>
<dbReference type="OMA" id="IIIVFYQ"/>
<dbReference type="GO" id="GO:0016020">
    <property type="term" value="C:membrane"/>
    <property type="evidence" value="ECO:0007669"/>
    <property type="project" value="UniProtKB-SubCell"/>
</dbReference>
<evidence type="ECO:0000256" key="2">
    <source>
        <dbReference type="ARBA" id="ARBA00005787"/>
    </source>
</evidence>
<dbReference type="Pfam" id="PF25807">
    <property type="entry name" value="Clarin-2"/>
    <property type="match status" value="1"/>
</dbReference>
<keyword evidence="8" id="KW-1185">Reference proteome</keyword>
<evidence type="ECO:0000313" key="7">
    <source>
        <dbReference type="Ensembl" id="ENSMMOP00000018072.1"/>
    </source>
</evidence>